<dbReference type="OrthoDB" id="122304at2"/>
<sequence length="69" mass="7114">MLAVHNGQCGLCSHFGEGHASNDKLVAILTTKQAPESMVDSCGLPKNASLHLKVTPISGCDGFEPAHAA</sequence>
<protein>
    <submittedName>
        <fullName evidence="1">Uncharacterized protein</fullName>
    </submittedName>
</protein>
<organism evidence="1 2">
    <name type="scientific">Paracidobacterium acidisoli</name>
    <dbReference type="NCBI Taxonomy" id="2303751"/>
    <lineage>
        <taxon>Bacteria</taxon>
        <taxon>Pseudomonadati</taxon>
        <taxon>Acidobacteriota</taxon>
        <taxon>Terriglobia</taxon>
        <taxon>Terriglobales</taxon>
        <taxon>Acidobacteriaceae</taxon>
        <taxon>Paracidobacterium</taxon>
    </lineage>
</organism>
<dbReference type="AlphaFoldDB" id="A0A372INJ5"/>
<dbReference type="RefSeq" id="WP_117301016.1">
    <property type="nucleotide sequence ID" value="NZ_QVQT02000004.1"/>
</dbReference>
<evidence type="ECO:0000313" key="1">
    <source>
        <dbReference type="EMBL" id="RFU16530.1"/>
    </source>
</evidence>
<evidence type="ECO:0000313" key="2">
    <source>
        <dbReference type="Proteomes" id="UP000264702"/>
    </source>
</evidence>
<accession>A0A372INJ5</accession>
<keyword evidence="2" id="KW-1185">Reference proteome</keyword>
<dbReference type="Proteomes" id="UP000264702">
    <property type="component" value="Unassembled WGS sequence"/>
</dbReference>
<reference evidence="1 2" key="1">
    <citation type="submission" date="2018-08" db="EMBL/GenBank/DDBJ databases">
        <title>Acidipila sp. 4G-K13, an acidobacterium isolated from forest soil.</title>
        <authorList>
            <person name="Gao Z.-H."/>
            <person name="Qiu L.-H."/>
        </authorList>
    </citation>
    <scope>NUCLEOTIDE SEQUENCE [LARGE SCALE GENOMIC DNA]</scope>
    <source>
        <strain evidence="1 2">4G-K13</strain>
    </source>
</reference>
<dbReference type="EMBL" id="QVQT01000004">
    <property type="protein sequence ID" value="RFU16530.1"/>
    <property type="molecule type" value="Genomic_DNA"/>
</dbReference>
<name>A0A372INJ5_9BACT</name>
<comment type="caution">
    <text evidence="1">The sequence shown here is derived from an EMBL/GenBank/DDBJ whole genome shotgun (WGS) entry which is preliminary data.</text>
</comment>
<proteinExistence type="predicted"/>
<gene>
    <name evidence="1" type="ORF">D0Y96_12040</name>
</gene>